<evidence type="ECO:0000259" key="2">
    <source>
        <dbReference type="SMART" id="SM00853"/>
    </source>
</evidence>
<dbReference type="Gene3D" id="3.30.1370.100">
    <property type="entry name" value="MutL, C-terminal domain, regulatory subdomain"/>
    <property type="match status" value="1"/>
</dbReference>
<comment type="similarity">
    <text evidence="1">Belongs to the DNA mismatch repair MutL/HexB family.</text>
</comment>
<dbReference type="GO" id="GO:0005524">
    <property type="term" value="F:ATP binding"/>
    <property type="evidence" value="ECO:0007669"/>
    <property type="project" value="InterPro"/>
</dbReference>
<dbReference type="InterPro" id="IPR042120">
    <property type="entry name" value="MutL_C_dimsub"/>
</dbReference>
<organism evidence="3 4">
    <name type="scientific">Hepatospora eriocheir</name>
    <dbReference type="NCBI Taxonomy" id="1081669"/>
    <lineage>
        <taxon>Eukaryota</taxon>
        <taxon>Fungi</taxon>
        <taxon>Fungi incertae sedis</taxon>
        <taxon>Microsporidia</taxon>
        <taxon>Hepatosporidae</taxon>
        <taxon>Hepatospora</taxon>
    </lineage>
</organism>
<dbReference type="GO" id="GO:0032389">
    <property type="term" value="C:MutLalpha complex"/>
    <property type="evidence" value="ECO:0007669"/>
    <property type="project" value="TreeGrafter"/>
</dbReference>
<dbReference type="Gene3D" id="3.30.565.10">
    <property type="entry name" value="Histidine kinase-like ATPase, C-terminal domain"/>
    <property type="match status" value="1"/>
</dbReference>
<evidence type="ECO:0000313" key="4">
    <source>
        <dbReference type="Proteomes" id="UP000192501"/>
    </source>
</evidence>
<dbReference type="GO" id="GO:0140664">
    <property type="term" value="F:ATP-dependent DNA damage sensor activity"/>
    <property type="evidence" value="ECO:0007669"/>
    <property type="project" value="InterPro"/>
</dbReference>
<dbReference type="InterPro" id="IPR036890">
    <property type="entry name" value="HATPase_C_sf"/>
</dbReference>
<protein>
    <submittedName>
        <fullName evidence="3">MUTL</fullName>
    </submittedName>
</protein>
<dbReference type="InterPro" id="IPR014790">
    <property type="entry name" value="MutL_C"/>
</dbReference>
<dbReference type="SUPFAM" id="SSF118116">
    <property type="entry name" value="DNA mismatch repair protein MutL"/>
    <property type="match status" value="1"/>
</dbReference>
<dbReference type="InterPro" id="IPR038973">
    <property type="entry name" value="MutL/Mlh/Pms-like"/>
</dbReference>
<dbReference type="SMART" id="SM00853">
    <property type="entry name" value="MutL_C"/>
    <property type="match status" value="1"/>
</dbReference>
<dbReference type="EMBL" id="LTAI01000130">
    <property type="protein sequence ID" value="ORD99687.1"/>
    <property type="molecule type" value="Genomic_DNA"/>
</dbReference>
<dbReference type="AlphaFoldDB" id="A0A1X0QIT6"/>
<dbReference type="VEuPathDB" id="MicrosporidiaDB:HERIO_1462"/>
<sequence>MINKISKELAVTLKAEQYIYNTFLIVKELIENALDADASNIDLLVSEKDIIVSDDGTGISLEDLKKVGLPGHTSKEAMAFNIVKLHTSEIFTHGYRGFALASIKETCKFNITSSTDNSGVGYCLNGKNNEILKVAKSKGTTVKVSDLFVNYPVRKKSNDSTLKNQLVKISDFIESLIHLHKVNFSVKFNIKNKIREYNYKGNETNLKEYCINRYGSFYHISEDPLYWLIMFPNNSTGTQKIFANNRIVNSNLTKSIDKFLKKYVDYSLTFILNIKDKADMNISANKMDVLFQNKKIIENNIRNSIDIYFSNNCIKEVEEVKKFKESVSTIQTTLPMSNSKESDKSFNREVDEPSKAIQPTLVLKEKTNIIKVEEKDAINEVVNNGLKSDNFLQKVLNTDFPLVEIKEHNVIEESSSEVEVNNIEILQNDILIEKSDFLRMKVIGQFNQGFIICVLEKNERTNLVIVDQHAADEIYNFEKLRREFSFQRQMLIVPIDVELTESQSIIIETFKSSIEKNGFNIKGNFLHSVPFYKGKILGKNDFYNLLSNIEKDPEDLNVHYCDQFRKIMAEKACRGSIMIGKALNTKQLEDIVRNLAYLDLPWKCPHGRPTFNILE</sequence>
<dbReference type="GO" id="GO:0006298">
    <property type="term" value="P:mismatch repair"/>
    <property type="evidence" value="ECO:0007669"/>
    <property type="project" value="InterPro"/>
</dbReference>
<dbReference type="VEuPathDB" id="MicrosporidiaDB:HERIO_1461"/>
<dbReference type="SUPFAM" id="SSF55874">
    <property type="entry name" value="ATPase domain of HSP90 chaperone/DNA topoisomerase II/histidine kinase"/>
    <property type="match status" value="1"/>
</dbReference>
<name>A0A1X0QIT6_9MICR</name>
<dbReference type="GO" id="GO:0016887">
    <property type="term" value="F:ATP hydrolysis activity"/>
    <property type="evidence" value="ECO:0007669"/>
    <property type="project" value="InterPro"/>
</dbReference>
<reference evidence="3 4" key="1">
    <citation type="journal article" date="2017" name="Environ. Microbiol.">
        <title>Decay of the glycolytic pathway and adaptation to intranuclear parasitism within Enterocytozoonidae microsporidia.</title>
        <authorList>
            <person name="Wiredu Boakye D."/>
            <person name="Jaroenlak P."/>
            <person name="Prachumwat A."/>
            <person name="Williams T.A."/>
            <person name="Bateman K.S."/>
            <person name="Itsathitphaisarn O."/>
            <person name="Sritunyalucksana K."/>
            <person name="Paszkiewicz K.H."/>
            <person name="Moore K.A."/>
            <person name="Stentiford G.D."/>
            <person name="Williams B.A."/>
        </authorList>
    </citation>
    <scope>NUCLEOTIDE SEQUENCE [LARGE SCALE GENOMIC DNA]</scope>
    <source>
        <strain evidence="4">canceri</strain>
    </source>
</reference>
<dbReference type="InterPro" id="IPR037198">
    <property type="entry name" value="MutL_C_sf"/>
</dbReference>
<dbReference type="Pfam" id="PF08676">
    <property type="entry name" value="MutL_C"/>
    <property type="match status" value="1"/>
</dbReference>
<feature type="domain" description="MutL C-terminal dimerisation" evidence="2">
    <location>
        <begin position="442"/>
        <end position="583"/>
    </location>
</feature>
<accession>A0A1X0QIT6</accession>
<comment type="caution">
    <text evidence="3">The sequence shown here is derived from an EMBL/GenBank/DDBJ whole genome shotgun (WGS) entry which is preliminary data.</text>
</comment>
<evidence type="ECO:0000256" key="1">
    <source>
        <dbReference type="ARBA" id="ARBA00006082"/>
    </source>
</evidence>
<proteinExistence type="inferred from homology"/>
<dbReference type="Proteomes" id="UP000192501">
    <property type="component" value="Unassembled WGS sequence"/>
</dbReference>
<dbReference type="Gene3D" id="3.30.1540.20">
    <property type="entry name" value="MutL, C-terminal domain, dimerisation subdomain"/>
    <property type="match status" value="1"/>
</dbReference>
<dbReference type="InterPro" id="IPR042121">
    <property type="entry name" value="MutL_C_regsub"/>
</dbReference>
<dbReference type="PANTHER" id="PTHR10073:SF52">
    <property type="entry name" value="MISMATCH REPAIR ENDONUCLEASE PMS2"/>
    <property type="match status" value="1"/>
</dbReference>
<dbReference type="VEuPathDB" id="MicrosporidiaDB:A0H76_378"/>
<evidence type="ECO:0000313" key="3">
    <source>
        <dbReference type="EMBL" id="ORD99687.1"/>
    </source>
</evidence>
<dbReference type="Pfam" id="PF13589">
    <property type="entry name" value="HATPase_c_3"/>
    <property type="match status" value="1"/>
</dbReference>
<gene>
    <name evidence="3" type="primary">MUTL</name>
    <name evidence="3" type="ORF">A0H76_378</name>
</gene>
<dbReference type="PANTHER" id="PTHR10073">
    <property type="entry name" value="DNA MISMATCH REPAIR PROTEIN MLH, PMS, MUTL"/>
    <property type="match status" value="1"/>
</dbReference>